<dbReference type="InterPro" id="IPR036010">
    <property type="entry name" value="2Fe-2S_ferredoxin-like_sf"/>
</dbReference>
<evidence type="ECO:0000256" key="7">
    <source>
        <dbReference type="ARBA" id="ARBA00023033"/>
    </source>
</evidence>
<dbReference type="InterPro" id="IPR001041">
    <property type="entry name" value="2Fe-2S_ferredoxin-type"/>
</dbReference>
<proteinExistence type="inferred from homology"/>
<dbReference type="CDD" id="cd06185">
    <property type="entry name" value="PDR_like"/>
    <property type="match status" value="1"/>
</dbReference>
<dbReference type="Gene3D" id="3.10.20.30">
    <property type="match status" value="1"/>
</dbReference>
<evidence type="ECO:0000256" key="2">
    <source>
        <dbReference type="ARBA" id="ARBA00010617"/>
    </source>
</evidence>
<sequence>MSIDLSALPSQVNDGYAPATCPFGFSAEKAAENFDPFGTEYQLNPGEALKWARENAPIFFDEKLGYWVITRYEDVQEVFRDNVTYSPSNALEKITPLTQEAQEILKAHDFSLNRTLVNEDEPQHTARRRALGGAFDTKELAHHDVMVRKLVRERIEQFQGSGTVDLVGALLYDVPLTVAFHFLGVPEHDMELLHKYSVAHTVSTWGRPSDEEQAEIASSVGKFWQLAGDILEELRETPEAEGWMPFSIRMQKEMPEVVTDSYLHSMMMAGIVAAHETTAHSGANAVKLILETPGLWQKLGKHPELIPNAIEECLRLSGGVAAWRRITTTDTELSGVKLPKGSKLLMVSAAANRDPEVFPDPDVIDLYRDNSAQHLTFGYGSHQCLGKNLARLELQVILQELTTRFPDLTLADQEFTFVANTSFRGPNALQVEWDPAKVQTPPAEFPEMVFNGPSRELRTRKLMVKNVDDSVPGIRRLVLESAESEESADTADGNPLPSWHPGAHIEVEAGGVNRHYSLCGDDPQTWEIAVALEHNGRGGSRWIHENLVEGSTLNVRGPRNNFRADADATHLILVAGGVGITPMLAMADDAKKRGISYELHYCGKNRSTLAYLDRIERDHGPNTELHISDEGTRLNIEQFQKRHAEGVQLLACGPDRLTSSLLEQLPQWPEGSIRHETFTALNALDSSNNEEFTVEINSTGEALTVAANTTLLETLESSGHDVYADCREGLCGTCEVGVLSGDIDHRDHVLSEREKETGAKILTCVSRAKGCSKLVLNI</sequence>
<evidence type="ECO:0000313" key="11">
    <source>
        <dbReference type="EMBL" id="BAU94381.1"/>
    </source>
</evidence>
<dbReference type="GO" id="GO:0020037">
    <property type="term" value="F:heme binding"/>
    <property type="evidence" value="ECO:0007669"/>
    <property type="project" value="InterPro"/>
</dbReference>
<dbReference type="InterPro" id="IPR017972">
    <property type="entry name" value="Cyt_P450_CS"/>
</dbReference>
<reference evidence="11 12" key="1">
    <citation type="submission" date="2016-02" db="EMBL/GenBank/DDBJ databases">
        <title>Corynebacterium glutamicum N24 whole genome sequencing project.</title>
        <authorList>
            <person name="Matsutani M."/>
            <person name="Nangtapong N."/>
            <person name="Yakushi T."/>
            <person name="Matsushita K."/>
        </authorList>
    </citation>
    <scope>NUCLEOTIDE SEQUENCE [LARGE SCALE GENOMIC DNA]</scope>
    <source>
        <strain evidence="11 12">N24</strain>
    </source>
</reference>
<dbReference type="Proteomes" id="UP000218244">
    <property type="component" value="Chromosome"/>
</dbReference>
<evidence type="ECO:0000256" key="4">
    <source>
        <dbReference type="ARBA" id="ARBA00022723"/>
    </source>
</evidence>
<dbReference type="Pfam" id="PF00067">
    <property type="entry name" value="p450"/>
    <property type="match status" value="1"/>
</dbReference>
<dbReference type="RefSeq" id="WP_096453438.1">
    <property type="nucleotide sequence ID" value="NZ_AP017369.1"/>
</dbReference>
<keyword evidence="6" id="KW-0408">Iron</keyword>
<dbReference type="PROSITE" id="PS00086">
    <property type="entry name" value="CYTOCHROME_P450"/>
    <property type="match status" value="1"/>
</dbReference>
<dbReference type="GO" id="GO:0004497">
    <property type="term" value="F:monooxygenase activity"/>
    <property type="evidence" value="ECO:0007669"/>
    <property type="project" value="UniProtKB-KW"/>
</dbReference>
<dbReference type="InterPro" id="IPR036396">
    <property type="entry name" value="Cyt_P450_sf"/>
</dbReference>
<dbReference type="InterPro" id="IPR001128">
    <property type="entry name" value="Cyt_P450"/>
</dbReference>
<feature type="domain" description="FAD-binding FR-type" evidence="10">
    <location>
        <begin position="454"/>
        <end position="565"/>
    </location>
</feature>
<dbReference type="PANTHER" id="PTHR46696">
    <property type="entry name" value="P450, PUTATIVE (EUROFUNG)-RELATED"/>
    <property type="match status" value="1"/>
</dbReference>
<feature type="region of interest" description="Disordered" evidence="8">
    <location>
        <begin position="481"/>
        <end position="503"/>
    </location>
</feature>
<dbReference type="SUPFAM" id="SSF52343">
    <property type="entry name" value="Ferredoxin reductase-like, C-terminal NADP-linked domain"/>
    <property type="match status" value="1"/>
</dbReference>
<dbReference type="Gene3D" id="2.40.30.10">
    <property type="entry name" value="Translation factors"/>
    <property type="match status" value="1"/>
</dbReference>
<dbReference type="FunFam" id="1.10.630.10:FF:000018">
    <property type="entry name" value="Cytochrome P450 monooxygenase"/>
    <property type="match status" value="1"/>
</dbReference>
<dbReference type="PROSITE" id="PS51085">
    <property type="entry name" value="2FE2S_FER_2"/>
    <property type="match status" value="1"/>
</dbReference>
<dbReference type="AlphaFoldDB" id="A0A160PP71"/>
<dbReference type="GO" id="GO:0005506">
    <property type="term" value="F:iron ion binding"/>
    <property type="evidence" value="ECO:0007669"/>
    <property type="project" value="InterPro"/>
</dbReference>
<evidence type="ECO:0000259" key="9">
    <source>
        <dbReference type="PROSITE" id="PS51085"/>
    </source>
</evidence>
<gene>
    <name evidence="11" type="ORF">N24_0119</name>
</gene>
<evidence type="ECO:0000256" key="1">
    <source>
        <dbReference type="ARBA" id="ARBA00001971"/>
    </source>
</evidence>
<organism evidence="11 12">
    <name type="scientific">Corynebacterium suranareeae</name>
    <dbReference type="NCBI Taxonomy" id="2506452"/>
    <lineage>
        <taxon>Bacteria</taxon>
        <taxon>Bacillati</taxon>
        <taxon>Actinomycetota</taxon>
        <taxon>Actinomycetes</taxon>
        <taxon>Mycobacteriales</taxon>
        <taxon>Corynebacteriaceae</taxon>
        <taxon>Corynebacterium</taxon>
    </lineage>
</organism>
<comment type="similarity">
    <text evidence="2">Belongs to the cytochrome P450 family.</text>
</comment>
<accession>A0A160PP71</accession>
<evidence type="ECO:0000256" key="8">
    <source>
        <dbReference type="SAM" id="MobiDB-lite"/>
    </source>
</evidence>
<comment type="cofactor">
    <cofactor evidence="1">
        <name>heme</name>
        <dbReference type="ChEBI" id="CHEBI:30413"/>
    </cofactor>
</comment>
<dbReference type="CDD" id="cd11078">
    <property type="entry name" value="CYP130-like"/>
    <property type="match status" value="1"/>
</dbReference>
<dbReference type="PRINTS" id="PR00359">
    <property type="entry name" value="BP450"/>
</dbReference>
<dbReference type="InterPro" id="IPR017927">
    <property type="entry name" value="FAD-bd_FR_type"/>
</dbReference>
<dbReference type="KEGG" id="csur:N24_0119"/>
<dbReference type="InterPro" id="IPR039261">
    <property type="entry name" value="FNR_nucleotide-bd"/>
</dbReference>
<keyword evidence="4" id="KW-0479">Metal-binding</keyword>
<dbReference type="GO" id="GO:0051537">
    <property type="term" value="F:2 iron, 2 sulfur cluster binding"/>
    <property type="evidence" value="ECO:0007669"/>
    <property type="project" value="InterPro"/>
</dbReference>
<dbReference type="InterPro" id="IPR002397">
    <property type="entry name" value="Cyt_P450_B"/>
</dbReference>
<dbReference type="SUPFAM" id="SSF48264">
    <property type="entry name" value="Cytochrome P450"/>
    <property type="match status" value="1"/>
</dbReference>
<evidence type="ECO:0000313" key="12">
    <source>
        <dbReference type="Proteomes" id="UP000218244"/>
    </source>
</evidence>
<feature type="domain" description="2Fe-2S ferredoxin-type" evidence="9">
    <location>
        <begin position="690"/>
        <end position="778"/>
    </location>
</feature>
<dbReference type="InterPro" id="IPR017938">
    <property type="entry name" value="Riboflavin_synthase-like_b-brl"/>
</dbReference>
<name>A0A160PP71_9CORY</name>
<keyword evidence="5" id="KW-0560">Oxidoreductase</keyword>
<dbReference type="PROSITE" id="PS00197">
    <property type="entry name" value="2FE2S_FER_1"/>
    <property type="match status" value="1"/>
</dbReference>
<dbReference type="PANTHER" id="PTHR46696:SF6">
    <property type="entry name" value="P450, PUTATIVE (EUROFUNG)-RELATED"/>
    <property type="match status" value="1"/>
</dbReference>
<dbReference type="Pfam" id="PF00111">
    <property type="entry name" value="Fer2"/>
    <property type="match status" value="1"/>
</dbReference>
<evidence type="ECO:0000256" key="5">
    <source>
        <dbReference type="ARBA" id="ARBA00023002"/>
    </source>
</evidence>
<evidence type="ECO:0000256" key="6">
    <source>
        <dbReference type="ARBA" id="ARBA00023004"/>
    </source>
</evidence>
<dbReference type="SUPFAM" id="SSF54292">
    <property type="entry name" value="2Fe-2S ferredoxin-like"/>
    <property type="match status" value="1"/>
</dbReference>
<dbReference type="PROSITE" id="PS51384">
    <property type="entry name" value="FAD_FR"/>
    <property type="match status" value="1"/>
</dbReference>
<dbReference type="Gene3D" id="1.10.630.10">
    <property type="entry name" value="Cytochrome P450"/>
    <property type="match status" value="1"/>
</dbReference>
<dbReference type="Gene3D" id="3.40.50.80">
    <property type="entry name" value="Nucleotide-binding domain of ferredoxin-NADP reductase (FNR) module"/>
    <property type="match status" value="1"/>
</dbReference>
<evidence type="ECO:0000256" key="3">
    <source>
        <dbReference type="ARBA" id="ARBA00022617"/>
    </source>
</evidence>
<keyword evidence="7" id="KW-0503">Monooxygenase</keyword>
<dbReference type="InterPro" id="IPR012675">
    <property type="entry name" value="Beta-grasp_dom_sf"/>
</dbReference>
<protein>
    <submittedName>
        <fullName evidence="11">Cytochrome P450</fullName>
    </submittedName>
</protein>
<dbReference type="InterPro" id="IPR006058">
    <property type="entry name" value="2Fe2S_fd_BS"/>
</dbReference>
<evidence type="ECO:0000259" key="10">
    <source>
        <dbReference type="PROSITE" id="PS51384"/>
    </source>
</evidence>
<dbReference type="CDD" id="cd00207">
    <property type="entry name" value="fer2"/>
    <property type="match status" value="1"/>
</dbReference>
<dbReference type="EMBL" id="AP017369">
    <property type="protein sequence ID" value="BAU94381.1"/>
    <property type="molecule type" value="Genomic_DNA"/>
</dbReference>
<dbReference type="GO" id="GO:0016705">
    <property type="term" value="F:oxidoreductase activity, acting on paired donors, with incorporation or reduction of molecular oxygen"/>
    <property type="evidence" value="ECO:0007669"/>
    <property type="project" value="InterPro"/>
</dbReference>
<keyword evidence="12" id="KW-1185">Reference proteome</keyword>
<keyword evidence="3" id="KW-0349">Heme</keyword>
<dbReference type="SUPFAM" id="SSF63380">
    <property type="entry name" value="Riboflavin synthase domain-like"/>
    <property type="match status" value="1"/>
</dbReference>